<protein>
    <submittedName>
        <fullName evidence="1">Helix-turn-helix domain-containing protein</fullName>
    </submittedName>
</protein>
<dbReference type="AlphaFoldDB" id="A0A1G8KF34"/>
<sequence>MTATTAQTSAMQRAPLNEFLDDRALAELLCISENTPAQWRFTGKFSDELPFYKFGRCVRYRREDIDAFIAKRRVGSVPATVEA</sequence>
<proteinExistence type="predicted"/>
<evidence type="ECO:0000313" key="2">
    <source>
        <dbReference type="Proteomes" id="UP000199706"/>
    </source>
</evidence>
<dbReference type="Proteomes" id="UP000199706">
    <property type="component" value="Unassembled WGS sequence"/>
</dbReference>
<dbReference type="RefSeq" id="WP_244896708.1">
    <property type="nucleotide sequence ID" value="NZ_FNCJ01000022.1"/>
</dbReference>
<reference evidence="1 2" key="1">
    <citation type="submission" date="2016-10" db="EMBL/GenBank/DDBJ databases">
        <authorList>
            <person name="de Groot N.N."/>
        </authorList>
    </citation>
    <scope>NUCLEOTIDE SEQUENCE [LARGE SCALE GENOMIC DNA]</scope>
    <source>
        <strain evidence="1 2">LMG 2247</strain>
    </source>
</reference>
<dbReference type="EMBL" id="FNCJ01000022">
    <property type="protein sequence ID" value="SDI42029.1"/>
    <property type="molecule type" value="Genomic_DNA"/>
</dbReference>
<name>A0A1G8KF34_9BURK</name>
<accession>A0A1G8KF34</accession>
<organism evidence="1 2">
    <name type="scientific">Paraburkholderia phenazinium</name>
    <dbReference type="NCBI Taxonomy" id="60549"/>
    <lineage>
        <taxon>Bacteria</taxon>
        <taxon>Pseudomonadati</taxon>
        <taxon>Pseudomonadota</taxon>
        <taxon>Betaproteobacteria</taxon>
        <taxon>Burkholderiales</taxon>
        <taxon>Burkholderiaceae</taxon>
        <taxon>Paraburkholderia</taxon>
    </lineage>
</organism>
<evidence type="ECO:0000313" key="1">
    <source>
        <dbReference type="EMBL" id="SDI42029.1"/>
    </source>
</evidence>
<gene>
    <name evidence="1" type="ORF">SAMN05216466_122113</name>
</gene>